<name>X1VAX5_9ZZZZ</name>
<gene>
    <name evidence="2" type="ORF">S12H4_53405</name>
</gene>
<reference evidence="2" key="1">
    <citation type="journal article" date="2014" name="Front. Microbiol.">
        <title>High frequency of phylogenetically diverse reductive dehalogenase-homologous genes in deep subseafloor sedimentary metagenomes.</title>
        <authorList>
            <person name="Kawai M."/>
            <person name="Futagami T."/>
            <person name="Toyoda A."/>
            <person name="Takaki Y."/>
            <person name="Nishi S."/>
            <person name="Hori S."/>
            <person name="Arai W."/>
            <person name="Tsubouchi T."/>
            <person name="Morono Y."/>
            <person name="Uchiyama I."/>
            <person name="Ito T."/>
            <person name="Fujiyama A."/>
            <person name="Inagaki F."/>
            <person name="Takami H."/>
        </authorList>
    </citation>
    <scope>NUCLEOTIDE SEQUENCE</scope>
    <source>
        <strain evidence="2">Expedition CK06-06</strain>
    </source>
</reference>
<feature type="transmembrane region" description="Helical" evidence="1">
    <location>
        <begin position="7"/>
        <end position="29"/>
    </location>
</feature>
<sequence>MKNRILFWIFAPLKNISLGVIIFLIFHAFEKTSNNQIIGLDTKILLSILFPLLTLIIEYIFFESTRPRG</sequence>
<accession>X1VAX5</accession>
<comment type="caution">
    <text evidence="2">The sequence shown here is derived from an EMBL/GenBank/DDBJ whole genome shotgun (WGS) entry which is preliminary data.</text>
</comment>
<proteinExistence type="predicted"/>
<feature type="transmembrane region" description="Helical" evidence="1">
    <location>
        <begin position="44"/>
        <end position="62"/>
    </location>
</feature>
<evidence type="ECO:0000313" key="2">
    <source>
        <dbReference type="EMBL" id="GAJ02965.1"/>
    </source>
</evidence>
<protein>
    <submittedName>
        <fullName evidence="2">Uncharacterized protein</fullName>
    </submittedName>
</protein>
<organism evidence="2">
    <name type="scientific">marine sediment metagenome</name>
    <dbReference type="NCBI Taxonomy" id="412755"/>
    <lineage>
        <taxon>unclassified sequences</taxon>
        <taxon>metagenomes</taxon>
        <taxon>ecological metagenomes</taxon>
    </lineage>
</organism>
<keyword evidence="1" id="KW-0472">Membrane</keyword>
<dbReference type="EMBL" id="BARW01033991">
    <property type="protein sequence ID" value="GAJ02965.1"/>
    <property type="molecule type" value="Genomic_DNA"/>
</dbReference>
<keyword evidence="1" id="KW-1133">Transmembrane helix</keyword>
<keyword evidence="1" id="KW-0812">Transmembrane</keyword>
<evidence type="ECO:0000256" key="1">
    <source>
        <dbReference type="SAM" id="Phobius"/>
    </source>
</evidence>
<dbReference type="AlphaFoldDB" id="X1VAX5"/>